<evidence type="ECO:0000313" key="3">
    <source>
        <dbReference type="EMBL" id="GAA1979462.1"/>
    </source>
</evidence>
<reference evidence="4" key="1">
    <citation type="journal article" date="2019" name="Int. J. Syst. Evol. Microbiol.">
        <title>The Global Catalogue of Microorganisms (GCM) 10K type strain sequencing project: providing services to taxonomists for standard genome sequencing and annotation.</title>
        <authorList>
            <consortium name="The Broad Institute Genomics Platform"/>
            <consortium name="The Broad Institute Genome Sequencing Center for Infectious Disease"/>
            <person name="Wu L."/>
            <person name="Ma J."/>
        </authorList>
    </citation>
    <scope>NUCLEOTIDE SEQUENCE [LARGE SCALE GENOMIC DNA]</scope>
    <source>
        <strain evidence="4">JCM 16013</strain>
    </source>
</reference>
<dbReference type="SMART" id="SM00028">
    <property type="entry name" value="TPR"/>
    <property type="match status" value="4"/>
</dbReference>
<gene>
    <name evidence="3" type="ORF">GCM10009838_45550</name>
</gene>
<dbReference type="RefSeq" id="WP_344659112.1">
    <property type="nucleotide sequence ID" value="NZ_BAAAQM010000026.1"/>
</dbReference>
<feature type="region of interest" description="Disordered" evidence="1">
    <location>
        <begin position="46"/>
        <end position="68"/>
    </location>
</feature>
<dbReference type="SUPFAM" id="SSF48452">
    <property type="entry name" value="TPR-like"/>
    <property type="match status" value="1"/>
</dbReference>
<dbReference type="Proteomes" id="UP001499854">
    <property type="component" value="Unassembled WGS sequence"/>
</dbReference>
<feature type="transmembrane region" description="Helical" evidence="2">
    <location>
        <begin position="287"/>
        <end position="305"/>
    </location>
</feature>
<protein>
    <recommendedName>
        <fullName evidence="5">Tetratricopeptide repeat protein</fullName>
    </recommendedName>
</protein>
<proteinExistence type="predicted"/>
<evidence type="ECO:0000313" key="4">
    <source>
        <dbReference type="Proteomes" id="UP001499854"/>
    </source>
</evidence>
<evidence type="ECO:0000256" key="1">
    <source>
        <dbReference type="SAM" id="MobiDB-lite"/>
    </source>
</evidence>
<name>A0ABP5DJN9_9ACTN</name>
<dbReference type="Gene3D" id="1.25.40.10">
    <property type="entry name" value="Tetratricopeptide repeat domain"/>
    <property type="match status" value="1"/>
</dbReference>
<keyword evidence="2" id="KW-1133">Transmembrane helix</keyword>
<comment type="caution">
    <text evidence="3">The sequence shown here is derived from an EMBL/GenBank/DDBJ whole genome shotgun (WGS) entry which is preliminary data.</text>
</comment>
<evidence type="ECO:0008006" key="5">
    <source>
        <dbReference type="Google" id="ProtNLM"/>
    </source>
</evidence>
<keyword evidence="2" id="KW-0812">Transmembrane</keyword>
<organism evidence="3 4">
    <name type="scientific">Catenulispora subtropica</name>
    <dbReference type="NCBI Taxonomy" id="450798"/>
    <lineage>
        <taxon>Bacteria</taxon>
        <taxon>Bacillati</taxon>
        <taxon>Actinomycetota</taxon>
        <taxon>Actinomycetes</taxon>
        <taxon>Catenulisporales</taxon>
        <taxon>Catenulisporaceae</taxon>
        <taxon>Catenulispora</taxon>
    </lineage>
</organism>
<dbReference type="InterPro" id="IPR019734">
    <property type="entry name" value="TPR_rpt"/>
</dbReference>
<keyword evidence="2" id="KW-0472">Membrane</keyword>
<dbReference type="EMBL" id="BAAAQM010000026">
    <property type="protein sequence ID" value="GAA1979462.1"/>
    <property type="molecule type" value="Genomic_DNA"/>
</dbReference>
<keyword evidence="4" id="KW-1185">Reference proteome</keyword>
<accession>A0ABP5DJN9</accession>
<dbReference type="InterPro" id="IPR011990">
    <property type="entry name" value="TPR-like_helical_dom_sf"/>
</dbReference>
<sequence length="405" mass="42306">MDETHEQRVWRPAAEIEAEVAAAVREAGETVGEDLEETMAVEVIPTEGTPQPGETPPAPAAVPSLSPDQVSRHIARAEALAELGRRQQALDVLNELIVAGAEDVRVWRALAGVYLETGDGEKALRAADWVVTFAPGDEWGHRLRASALRLLDRPAEAVSAAEQAVRLGPEVWQGRASLAAALEASGDLSQAAAEARKAAQLAEQLDPESAPEAKQFEAAVTKAVDEVQAPGGLVSDLEAVLASRPGPDDESLAHVGGLVLRAMEFSAAAGWLVAFGGVAIPGFNIRFLIPLAVLLVLAVFLVGPARKAGRDLWRYLVEYLWQDAKTRTALIMTVAAHVWMITGSSIGHLQGGSTLTVGLVSHLIGRGALHRKAPELSPVKRGGASATVVSAAQAAASPGSGTAAV</sequence>
<evidence type="ECO:0000256" key="2">
    <source>
        <dbReference type="SAM" id="Phobius"/>
    </source>
</evidence>